<proteinExistence type="predicted"/>
<feature type="domain" description="Inner membrane component" evidence="2">
    <location>
        <begin position="75"/>
        <end position="118"/>
    </location>
</feature>
<dbReference type="PIRSF" id="PIRSF028777">
    <property type="entry name" value="UCP028777"/>
    <property type="match status" value="1"/>
</dbReference>
<feature type="transmembrane region" description="Helical" evidence="1">
    <location>
        <begin position="82"/>
        <end position="106"/>
    </location>
</feature>
<feature type="transmembrane region" description="Helical" evidence="1">
    <location>
        <begin position="7"/>
        <end position="35"/>
    </location>
</feature>
<reference evidence="3 4" key="2">
    <citation type="journal article" date="2010" name="Stand. Genomic Sci.">
        <title>Complete genome sequence of Sebaldella termitidis type strain (NCTC 11300).</title>
        <authorList>
            <person name="Harmon-Smith M."/>
            <person name="Celia L."/>
            <person name="Chertkov O."/>
            <person name="Lapidus A."/>
            <person name="Copeland A."/>
            <person name="Glavina Del Rio T."/>
            <person name="Nolan M."/>
            <person name="Lucas S."/>
            <person name="Tice H."/>
            <person name="Cheng J.F."/>
            <person name="Han C."/>
            <person name="Detter J.C."/>
            <person name="Bruce D."/>
            <person name="Goodwin L."/>
            <person name="Pitluck S."/>
            <person name="Pati A."/>
            <person name="Liolios K."/>
            <person name="Ivanova N."/>
            <person name="Mavromatis K."/>
            <person name="Mikhailova N."/>
            <person name="Chen A."/>
            <person name="Palaniappan K."/>
            <person name="Land M."/>
            <person name="Hauser L."/>
            <person name="Chang Y.J."/>
            <person name="Jeffries C.D."/>
            <person name="Brettin T."/>
            <person name="Goker M."/>
            <person name="Beck B."/>
            <person name="Bristow J."/>
            <person name="Eisen J.A."/>
            <person name="Markowitz V."/>
            <person name="Hugenholtz P."/>
            <person name="Kyrpides N.C."/>
            <person name="Klenk H.P."/>
            <person name="Chen F."/>
        </authorList>
    </citation>
    <scope>NUCLEOTIDE SEQUENCE [LARGE SCALE GENOMIC DNA]</scope>
    <source>
        <strain evidence="4">ATCC 33386 / NCTC 11300</strain>
    </source>
</reference>
<evidence type="ECO:0000256" key="1">
    <source>
        <dbReference type="SAM" id="Phobius"/>
    </source>
</evidence>
<sequence>MSTLLNIIWIFFGGLGLALGWVISGILCIVFIVTIPFSGACFELAGLTLAPFGKEVVERKHLNNAVVPKPIASTLWIIFSGFWLYIGYLISGILMMCTVIGIPLGLQCFKIAKVSLNPYKYTLVDSKVMNMINNR</sequence>
<dbReference type="InterPro" id="IPR052937">
    <property type="entry name" value="Inner_membrane_protein"/>
</dbReference>
<keyword evidence="1" id="KW-1133">Transmembrane helix</keyword>
<dbReference type="GO" id="GO:0005886">
    <property type="term" value="C:plasma membrane"/>
    <property type="evidence" value="ECO:0007669"/>
    <property type="project" value="TreeGrafter"/>
</dbReference>
<evidence type="ECO:0000259" key="2">
    <source>
        <dbReference type="Pfam" id="PF03733"/>
    </source>
</evidence>
<gene>
    <name evidence="3" type="ordered locus">Sterm_0662</name>
</gene>
<keyword evidence="1" id="KW-0472">Membrane</keyword>
<dbReference type="EMBL" id="CP001739">
    <property type="protein sequence ID" value="ACZ07534.1"/>
    <property type="molecule type" value="Genomic_DNA"/>
</dbReference>
<dbReference type="NCBIfam" id="NF008740">
    <property type="entry name" value="PRK11770.1-2"/>
    <property type="match status" value="1"/>
</dbReference>
<dbReference type="AlphaFoldDB" id="D1AP60"/>
<dbReference type="RefSeq" id="WP_012860130.1">
    <property type="nucleotide sequence ID" value="NC_013517.1"/>
</dbReference>
<dbReference type="Proteomes" id="UP000000845">
    <property type="component" value="Chromosome"/>
</dbReference>
<name>D1AP60_SEBTE</name>
<evidence type="ECO:0000313" key="4">
    <source>
        <dbReference type="Proteomes" id="UP000000845"/>
    </source>
</evidence>
<dbReference type="KEGG" id="str:Sterm_0662"/>
<dbReference type="PANTHER" id="PTHR42903:SF1">
    <property type="entry name" value="INNER MEMBRANE PROTEIN YCCF"/>
    <property type="match status" value="1"/>
</dbReference>
<dbReference type="eggNOG" id="COG3304">
    <property type="taxonomic scope" value="Bacteria"/>
</dbReference>
<dbReference type="PANTHER" id="PTHR42903">
    <property type="entry name" value="INNER MEMBRANE PROTEIN YCCF"/>
    <property type="match status" value="1"/>
</dbReference>
<organism evidence="3 4">
    <name type="scientific">Sebaldella termitidis (strain ATCC 33386 / NCTC 11300)</name>
    <dbReference type="NCBI Taxonomy" id="526218"/>
    <lineage>
        <taxon>Bacteria</taxon>
        <taxon>Fusobacteriati</taxon>
        <taxon>Fusobacteriota</taxon>
        <taxon>Fusobacteriia</taxon>
        <taxon>Fusobacteriales</taxon>
        <taxon>Leptotrichiaceae</taxon>
        <taxon>Sebaldella</taxon>
    </lineage>
</organism>
<protein>
    <recommendedName>
        <fullName evidence="2">Inner membrane component domain-containing protein</fullName>
    </recommendedName>
</protein>
<evidence type="ECO:0000313" key="3">
    <source>
        <dbReference type="EMBL" id="ACZ07534.1"/>
    </source>
</evidence>
<dbReference type="STRING" id="526218.Sterm_0662"/>
<dbReference type="HOGENOM" id="CLU_120384_1_0_0"/>
<accession>D1AP60</accession>
<keyword evidence="1" id="KW-0812">Transmembrane</keyword>
<keyword evidence="4" id="KW-1185">Reference proteome</keyword>
<reference evidence="4" key="1">
    <citation type="submission" date="2009-09" db="EMBL/GenBank/DDBJ databases">
        <title>The complete chromosome of Sebaldella termitidis ATCC 33386.</title>
        <authorList>
            <consortium name="US DOE Joint Genome Institute (JGI-PGF)"/>
            <person name="Lucas S."/>
            <person name="Copeland A."/>
            <person name="Lapidus A."/>
            <person name="Glavina del Rio T."/>
            <person name="Dalin E."/>
            <person name="Tice H."/>
            <person name="Bruce D."/>
            <person name="Goodwin L."/>
            <person name="Pitluck S."/>
            <person name="Kyrpides N."/>
            <person name="Mavromatis K."/>
            <person name="Ivanova N."/>
            <person name="Mikhailova N."/>
            <person name="Sims D."/>
            <person name="Meincke L."/>
            <person name="Brettin T."/>
            <person name="Detter J.C."/>
            <person name="Han C."/>
            <person name="Larimer F."/>
            <person name="Land M."/>
            <person name="Hauser L."/>
            <person name="Markowitz V."/>
            <person name="Cheng J.F."/>
            <person name="Hugenholtz P."/>
            <person name="Woyke T."/>
            <person name="Wu D."/>
            <person name="Eisen J.A."/>
        </authorList>
    </citation>
    <scope>NUCLEOTIDE SEQUENCE [LARGE SCALE GENOMIC DNA]</scope>
    <source>
        <strain evidence="4">ATCC 33386 / NCTC 11300</strain>
    </source>
</reference>
<dbReference type="InterPro" id="IPR031308">
    <property type="entry name" value="UCP028777"/>
</dbReference>
<dbReference type="InterPro" id="IPR005185">
    <property type="entry name" value="YccF"/>
</dbReference>
<dbReference type="Pfam" id="PF03733">
    <property type="entry name" value="YccF"/>
    <property type="match status" value="2"/>
</dbReference>
<feature type="domain" description="Inner membrane component" evidence="2">
    <location>
        <begin position="4"/>
        <end position="54"/>
    </location>
</feature>